<evidence type="ECO:0000313" key="3">
    <source>
        <dbReference type="Proteomes" id="UP000054544"/>
    </source>
</evidence>
<gene>
    <name evidence="2" type="ORF">H634G_05896</name>
</gene>
<dbReference type="STRING" id="1291518.A0A0D9NZ36"/>
<organism evidence="2 3">
    <name type="scientific">Metarhizium anisopliae BRIP 53293</name>
    <dbReference type="NCBI Taxonomy" id="1291518"/>
    <lineage>
        <taxon>Eukaryota</taxon>
        <taxon>Fungi</taxon>
        <taxon>Dikarya</taxon>
        <taxon>Ascomycota</taxon>
        <taxon>Pezizomycotina</taxon>
        <taxon>Sordariomycetes</taxon>
        <taxon>Hypocreomycetidae</taxon>
        <taxon>Hypocreales</taxon>
        <taxon>Clavicipitaceae</taxon>
        <taxon>Metarhizium</taxon>
    </lineage>
</organism>
<evidence type="ECO:0008006" key="4">
    <source>
        <dbReference type="Google" id="ProtNLM"/>
    </source>
</evidence>
<reference evidence="3" key="1">
    <citation type="journal article" date="2014" name="BMC Genomics">
        <title>The genome sequence of the biocontrol fungus Metarhizium anisopliae and comparative genomics of Metarhizium species.</title>
        <authorList>
            <person name="Pattemore J.A."/>
            <person name="Hane J.K."/>
            <person name="Williams A.H."/>
            <person name="Wilson B.A."/>
            <person name="Stodart B.J."/>
            <person name="Ash G.J."/>
        </authorList>
    </citation>
    <scope>NUCLEOTIDE SEQUENCE [LARGE SCALE GENOMIC DNA]</scope>
    <source>
        <strain evidence="3">BRIP 53293</strain>
    </source>
</reference>
<accession>A0A0D9NZ36</accession>
<name>A0A0D9NZ36_METAN</name>
<proteinExistence type="predicted"/>
<evidence type="ECO:0000313" key="2">
    <source>
        <dbReference type="EMBL" id="KJK79081.1"/>
    </source>
</evidence>
<dbReference type="EMBL" id="KE384732">
    <property type="protein sequence ID" value="KJK79081.1"/>
    <property type="molecule type" value="Genomic_DNA"/>
</dbReference>
<sequence>MESPEAKHRLFRPATVGTCHAQTATDRFGDEAKRAILDRERTLLGLHPAGMEWPTNWPGSEGDQHEDHPVPANSIYKLVPTMQAYRNNLTALSQKYNLYFSAYRGRVFVYVPRSVPKQTIPRHPDVQLVTSPSRAALKIRGYLDPTSPHSINHMIVGSLGQEEVVLTCHDDGDVIAFYTKDVAEYILAKSEIPSSATPKQRRASVSSLNAGNAPKPFFHENVGISAWGLALHQKSRLIAVSSNRYEVTVFAPALATNGSRSSRNCDCEACCDGMESHVRRRARNWRIVVSLGPLADNIPNISFVDDKYGYAEKISAIDIKGAMWLADIWKAFQAAIRVMPSTSPLLKSEEFWPATSRGWGILALPNTSFLAVRSEEELLGAELKDLEMVPKLQAGPHPMVNLAKTIRDLPDNPCTQPTLRNAIIRADDPPEDVQLAADMGDDEFAFDDVSDDEAFELGESEPGEGAEAEDDQNAETNSDDELEPGEDLEIGEVDDENDDETFYDIVYATDHAAQSDIPSTLANQAEEIQAPHTSNVALPVGHPMLTAPPNPTEISLPVQHIFTDPFASLIPSESESEGLLHDDARFPPSSSQCMKLRPRRNPPVRLDMIYMPHSGKALKAPRRIGKLTDFLRRGTEYNENTAGYVTGLGKFAERYHMLRLYEKDVEMRTLDKPRQKGLPELGILCPYALTMGLTPGRAMRPHFRATSRLNMVAHIPELFLVVIGSPIGRVLLVTPTRLINPIEKLAGVLHYGLRIDWVLPRQSDEAAFRVSKRPLHGMAIGPVQEDGVLGDVDETRRVVVPRRYRLMLHYRNHDILTYEISREEQTGKLCIF</sequence>
<evidence type="ECO:0000256" key="1">
    <source>
        <dbReference type="SAM" id="MobiDB-lite"/>
    </source>
</evidence>
<protein>
    <recommendedName>
        <fullName evidence="4">Pyridine nucleotide-disulfide oxidoreductase family protein</fullName>
    </recommendedName>
</protein>
<dbReference type="Proteomes" id="UP000054544">
    <property type="component" value="Unassembled WGS sequence"/>
</dbReference>
<dbReference type="AlphaFoldDB" id="A0A0D9NZ36"/>
<feature type="region of interest" description="Disordered" evidence="1">
    <location>
        <begin position="455"/>
        <end position="498"/>
    </location>
</feature>
<keyword evidence="3" id="KW-1185">Reference proteome</keyword>
<dbReference type="InterPro" id="IPR014839">
    <property type="entry name" value="Crt10"/>
</dbReference>
<dbReference type="OrthoDB" id="5591786at2759"/>
<dbReference type="Pfam" id="PF08728">
    <property type="entry name" value="CRT10"/>
    <property type="match status" value="1"/>
</dbReference>